<dbReference type="RefSeq" id="XP_007671701.1">
    <property type="nucleotide sequence ID" value="XM_007673511.1"/>
</dbReference>
<dbReference type="GeneID" id="19109438"/>
<evidence type="ECO:0000256" key="1">
    <source>
        <dbReference type="ARBA" id="ARBA00022630"/>
    </source>
</evidence>
<dbReference type="InterPro" id="IPR051704">
    <property type="entry name" value="FAD_aromatic-hydroxylase"/>
</dbReference>
<sequence>MSNLKVLIVGASIAGPMAAYWFAKGGADVTIIERFPELRKGGHNIDIRTIGVTVMRRIPGMEAAVRANLAPVDGISFLRDDGKPYATIKASGDTDQQSLVSEYEIFRGDLAQILYDLTKDKVRYVFGEQIASMQHTDLGPIVVEFANGMPAQQYDLVVAADGATSRTRAMGFGCGVRDHVKRLNCWAAYYSMKQDLLGGSRIAQSCSAVGGRWLAVGPDPKKGINRVGLMLIKPQDATDRTASFRAALKQGDEELKRFVSQAFRGAGWKTDELLKAMMEADDFYASEIVQVKTPTLSKGRFVLVGDAGYGPSNFSGAGTSLAIGGAYVLAGEISKHQSDLDLGLKAYEERMRPIINDMQFIPPFVTTILAPQSAWAIWLRNTLIAFVSWAMGFSVYFLWLGKLFGGLYASSLGKDKYGLPEYEFKSGPCSIT</sequence>
<dbReference type="Gene3D" id="3.50.50.60">
    <property type="entry name" value="FAD/NAD(P)-binding domain"/>
    <property type="match status" value="1"/>
</dbReference>
<feature type="signal peptide" evidence="5">
    <location>
        <begin position="1"/>
        <end position="19"/>
    </location>
</feature>
<proteinExistence type="predicted"/>
<keyword evidence="4" id="KW-0812">Transmembrane</keyword>
<gene>
    <name evidence="7" type="ORF">BAUCODRAFT_172263</name>
</gene>
<keyword evidence="3" id="KW-0560">Oxidoreductase</keyword>
<keyword evidence="4" id="KW-1133">Transmembrane helix</keyword>
<dbReference type="KEGG" id="bcom:BAUCODRAFT_172263"/>
<dbReference type="AlphaFoldDB" id="M2MUD1"/>
<dbReference type="InterPro" id="IPR002938">
    <property type="entry name" value="FAD-bd"/>
</dbReference>
<protein>
    <recommendedName>
        <fullName evidence="6">FAD-binding domain-containing protein</fullName>
    </recommendedName>
</protein>
<dbReference type="PRINTS" id="PR00420">
    <property type="entry name" value="RNGMNOXGNASE"/>
</dbReference>
<keyword evidence="1" id="KW-0285">Flavoprotein</keyword>
<dbReference type="PANTHER" id="PTHR46865:SF2">
    <property type="entry name" value="MONOOXYGENASE"/>
    <property type="match status" value="1"/>
</dbReference>
<name>M2MUD1_BAUPA</name>
<dbReference type="EMBL" id="KB445550">
    <property type="protein sequence ID" value="EMD00517.1"/>
    <property type="molecule type" value="Genomic_DNA"/>
</dbReference>
<organism evidence="7 8">
    <name type="scientific">Baudoinia panamericana (strain UAMH 10762)</name>
    <name type="common">Angels' share fungus</name>
    <name type="synonym">Baudoinia compniacensis (strain UAMH 10762)</name>
    <dbReference type="NCBI Taxonomy" id="717646"/>
    <lineage>
        <taxon>Eukaryota</taxon>
        <taxon>Fungi</taxon>
        <taxon>Dikarya</taxon>
        <taxon>Ascomycota</taxon>
        <taxon>Pezizomycotina</taxon>
        <taxon>Dothideomycetes</taxon>
        <taxon>Dothideomycetidae</taxon>
        <taxon>Mycosphaerellales</taxon>
        <taxon>Teratosphaeriaceae</taxon>
        <taxon>Baudoinia</taxon>
    </lineage>
</organism>
<evidence type="ECO:0000256" key="3">
    <source>
        <dbReference type="ARBA" id="ARBA00023002"/>
    </source>
</evidence>
<keyword evidence="5" id="KW-0732">Signal</keyword>
<evidence type="ECO:0000313" key="7">
    <source>
        <dbReference type="EMBL" id="EMD00517.1"/>
    </source>
</evidence>
<dbReference type="SUPFAM" id="SSF51905">
    <property type="entry name" value="FAD/NAD(P)-binding domain"/>
    <property type="match status" value="1"/>
</dbReference>
<evidence type="ECO:0000256" key="5">
    <source>
        <dbReference type="SAM" id="SignalP"/>
    </source>
</evidence>
<evidence type="ECO:0000259" key="6">
    <source>
        <dbReference type="Pfam" id="PF01494"/>
    </source>
</evidence>
<dbReference type="GO" id="GO:0071949">
    <property type="term" value="F:FAD binding"/>
    <property type="evidence" value="ECO:0007669"/>
    <property type="project" value="InterPro"/>
</dbReference>
<evidence type="ECO:0000256" key="4">
    <source>
        <dbReference type="SAM" id="Phobius"/>
    </source>
</evidence>
<dbReference type="PANTHER" id="PTHR46865">
    <property type="entry name" value="OXIDOREDUCTASE-RELATED"/>
    <property type="match status" value="1"/>
</dbReference>
<keyword evidence="2" id="KW-0274">FAD</keyword>
<keyword evidence="8" id="KW-1185">Reference proteome</keyword>
<evidence type="ECO:0000313" key="8">
    <source>
        <dbReference type="Proteomes" id="UP000011761"/>
    </source>
</evidence>
<feature type="domain" description="FAD-binding" evidence="6">
    <location>
        <begin position="4"/>
        <end position="356"/>
    </location>
</feature>
<dbReference type="OMA" id="IVSTNCW"/>
<dbReference type="Gene3D" id="3.30.9.10">
    <property type="entry name" value="D-Amino Acid Oxidase, subunit A, domain 2"/>
    <property type="match status" value="1"/>
</dbReference>
<dbReference type="Proteomes" id="UP000011761">
    <property type="component" value="Unassembled WGS sequence"/>
</dbReference>
<feature type="chain" id="PRO_5004021384" description="FAD-binding domain-containing protein" evidence="5">
    <location>
        <begin position="20"/>
        <end position="432"/>
    </location>
</feature>
<dbReference type="OrthoDB" id="655030at2759"/>
<evidence type="ECO:0000256" key="2">
    <source>
        <dbReference type="ARBA" id="ARBA00022827"/>
    </source>
</evidence>
<keyword evidence="4" id="KW-0472">Membrane</keyword>
<dbReference type="GO" id="GO:0016491">
    <property type="term" value="F:oxidoreductase activity"/>
    <property type="evidence" value="ECO:0007669"/>
    <property type="project" value="UniProtKB-KW"/>
</dbReference>
<dbReference type="InterPro" id="IPR036188">
    <property type="entry name" value="FAD/NAD-bd_sf"/>
</dbReference>
<dbReference type="eggNOG" id="ENOG502QTX9">
    <property type="taxonomic scope" value="Eukaryota"/>
</dbReference>
<feature type="transmembrane region" description="Helical" evidence="4">
    <location>
        <begin position="360"/>
        <end position="378"/>
    </location>
</feature>
<dbReference type="Pfam" id="PF01494">
    <property type="entry name" value="FAD_binding_3"/>
    <property type="match status" value="1"/>
</dbReference>
<feature type="transmembrane region" description="Helical" evidence="4">
    <location>
        <begin position="384"/>
        <end position="409"/>
    </location>
</feature>
<accession>M2MUD1</accession>
<reference evidence="7 8" key="1">
    <citation type="journal article" date="2012" name="PLoS Pathog.">
        <title>Diverse lifestyles and strategies of plant pathogenesis encoded in the genomes of eighteen Dothideomycetes fungi.</title>
        <authorList>
            <person name="Ohm R.A."/>
            <person name="Feau N."/>
            <person name="Henrissat B."/>
            <person name="Schoch C.L."/>
            <person name="Horwitz B.A."/>
            <person name="Barry K.W."/>
            <person name="Condon B.J."/>
            <person name="Copeland A.C."/>
            <person name="Dhillon B."/>
            <person name="Glaser F."/>
            <person name="Hesse C.N."/>
            <person name="Kosti I."/>
            <person name="LaButti K."/>
            <person name="Lindquist E.A."/>
            <person name="Lucas S."/>
            <person name="Salamov A.A."/>
            <person name="Bradshaw R.E."/>
            <person name="Ciuffetti L."/>
            <person name="Hamelin R.C."/>
            <person name="Kema G.H.J."/>
            <person name="Lawrence C."/>
            <person name="Scott J.A."/>
            <person name="Spatafora J.W."/>
            <person name="Turgeon B.G."/>
            <person name="de Wit P.J.G.M."/>
            <person name="Zhong S."/>
            <person name="Goodwin S.B."/>
            <person name="Grigoriev I.V."/>
        </authorList>
    </citation>
    <scope>NUCLEOTIDE SEQUENCE [LARGE SCALE GENOMIC DNA]</scope>
    <source>
        <strain evidence="7 8">UAMH 10762</strain>
    </source>
</reference>
<dbReference type="HOGENOM" id="CLU_009665_1_1_1"/>